<dbReference type="AlphaFoldDB" id="A0A914ZHK6"/>
<evidence type="ECO:0000313" key="2">
    <source>
        <dbReference type="WBParaSite" id="PSU_v2.g9784.t1"/>
    </source>
</evidence>
<reference evidence="2" key="1">
    <citation type="submission" date="2022-11" db="UniProtKB">
        <authorList>
            <consortium name="WormBaseParasite"/>
        </authorList>
    </citation>
    <scope>IDENTIFICATION</scope>
</reference>
<accession>A0A914ZHK6</accession>
<dbReference type="WBParaSite" id="PSU_v2.g9784.t1">
    <property type="protein sequence ID" value="PSU_v2.g9784.t1"/>
    <property type="gene ID" value="PSU_v2.g9784"/>
</dbReference>
<evidence type="ECO:0000313" key="1">
    <source>
        <dbReference type="Proteomes" id="UP000887577"/>
    </source>
</evidence>
<organism evidence="1 2">
    <name type="scientific">Panagrolaimus superbus</name>
    <dbReference type="NCBI Taxonomy" id="310955"/>
    <lineage>
        <taxon>Eukaryota</taxon>
        <taxon>Metazoa</taxon>
        <taxon>Ecdysozoa</taxon>
        <taxon>Nematoda</taxon>
        <taxon>Chromadorea</taxon>
        <taxon>Rhabditida</taxon>
        <taxon>Tylenchina</taxon>
        <taxon>Panagrolaimomorpha</taxon>
        <taxon>Panagrolaimoidea</taxon>
        <taxon>Panagrolaimidae</taxon>
        <taxon>Panagrolaimus</taxon>
    </lineage>
</organism>
<keyword evidence="1" id="KW-1185">Reference proteome</keyword>
<dbReference type="Proteomes" id="UP000887577">
    <property type="component" value="Unplaced"/>
</dbReference>
<proteinExistence type="predicted"/>
<sequence length="177" mass="19783">MSFSKLLQNSLVYTAAHCSICETKTAKMRQIGQNGDYIYSTLFFCKDGCTDRNLKLKDILKHPKVPATGDAVNNSGHVAVVGDVCASFTYPGVERKKIDPVVRAEGAERVVLGDVNNEIKNMKKRTRGTLGTLETSSDDDEATREAQKDTCMYKTCKYVSTFECPKKTWIKTKTFLY</sequence>
<name>A0A914ZHK6_9BILA</name>
<protein>
    <submittedName>
        <fullName evidence="2">Uncharacterized protein</fullName>
    </submittedName>
</protein>